<reference evidence="7" key="1">
    <citation type="submission" date="2014-03" db="EMBL/GenBank/DDBJ databases">
        <title>Fern antheridiogen system is a unique spatiotemporally split gibberellin synthesis pathway.</title>
        <authorList>
            <person name="Tanaka J."/>
            <person name="Yano K."/>
            <person name="Aya K."/>
            <person name="Hirano K."/>
            <person name="Ordonio R.L."/>
            <person name="Takehara S."/>
            <person name="Park S.H."/>
            <person name="Nakajima M."/>
            <person name="Ueguchi-Tanaka M."/>
            <person name="Matsuoka M."/>
        </authorList>
    </citation>
    <scope>NUCLEOTIDE SEQUENCE</scope>
</reference>
<keyword evidence="3 4" id="KW-0349">Heme</keyword>
<dbReference type="InterPro" id="IPR002403">
    <property type="entry name" value="Cyt_P450_E_grp-IV"/>
</dbReference>
<comment type="similarity">
    <text evidence="4">Belongs to the cytochrome P450 family.</text>
</comment>
<keyword evidence="6" id="KW-0472">Membrane</keyword>
<feature type="transmembrane region" description="Helical" evidence="6">
    <location>
        <begin position="32"/>
        <end position="53"/>
    </location>
</feature>
<dbReference type="GO" id="GO:0016705">
    <property type="term" value="F:oxidoreductase activity, acting on paired donors, with incorporation or reduction of molecular oxygen"/>
    <property type="evidence" value="ECO:0007669"/>
    <property type="project" value="InterPro"/>
</dbReference>
<accession>A0A0B6VL99</accession>
<dbReference type="PRINTS" id="PR00385">
    <property type="entry name" value="P450"/>
</dbReference>
<evidence type="ECO:0000256" key="3">
    <source>
        <dbReference type="PIRSR" id="PIRSR602403-1"/>
    </source>
</evidence>
<keyword evidence="5" id="KW-0175">Coiled coil</keyword>
<dbReference type="PROSITE" id="PS00086">
    <property type="entry name" value="CYTOCHROME_P450"/>
    <property type="match status" value="1"/>
</dbReference>
<organism evidence="7">
    <name type="scientific">Lygodium japonicum</name>
    <name type="common">Japanese climbing fern</name>
    <name type="synonym">Ophioglossum japonicum</name>
    <dbReference type="NCBI Taxonomy" id="13824"/>
    <lineage>
        <taxon>Eukaryota</taxon>
        <taxon>Viridiplantae</taxon>
        <taxon>Streptophyta</taxon>
        <taxon>Embryophyta</taxon>
        <taxon>Tracheophyta</taxon>
        <taxon>Polypodiopsida</taxon>
        <taxon>Polypodiidae</taxon>
        <taxon>Schizaeales</taxon>
        <taxon>Lygodiaceae</taxon>
        <taxon>Lygodium</taxon>
    </lineage>
</organism>
<dbReference type="PANTHER" id="PTHR24286">
    <property type="entry name" value="CYTOCHROME P450 26"/>
    <property type="match status" value="1"/>
</dbReference>
<dbReference type="InterPro" id="IPR001128">
    <property type="entry name" value="Cyt_P450"/>
</dbReference>
<dbReference type="Pfam" id="PF00067">
    <property type="entry name" value="p450"/>
    <property type="match status" value="1"/>
</dbReference>
<dbReference type="InterPro" id="IPR036396">
    <property type="entry name" value="Cyt_P450_sf"/>
</dbReference>
<evidence type="ECO:0000256" key="2">
    <source>
        <dbReference type="ARBA" id="ARBA00023004"/>
    </source>
</evidence>
<dbReference type="AlphaFoldDB" id="A0A0B6VL99"/>
<keyword evidence="1 3" id="KW-0479">Metal-binding</keyword>
<feature type="coiled-coil region" evidence="5">
    <location>
        <begin position="270"/>
        <end position="297"/>
    </location>
</feature>
<dbReference type="GO" id="GO:0020037">
    <property type="term" value="F:heme binding"/>
    <property type="evidence" value="ECO:0007669"/>
    <property type="project" value="InterPro"/>
</dbReference>
<keyword evidence="4" id="KW-0503">Monooxygenase</keyword>
<comment type="cofactor">
    <cofactor evidence="3">
        <name>heme</name>
        <dbReference type="ChEBI" id="CHEBI:30413"/>
    </cofactor>
</comment>
<dbReference type="InterPro" id="IPR017972">
    <property type="entry name" value="Cyt_P450_CS"/>
</dbReference>
<evidence type="ECO:0000313" key="7">
    <source>
        <dbReference type="EMBL" id="BAQ20602.1"/>
    </source>
</evidence>
<dbReference type="PRINTS" id="PR00465">
    <property type="entry name" value="EP450IV"/>
</dbReference>
<dbReference type="CDD" id="cd11043">
    <property type="entry name" value="CYP90-like"/>
    <property type="match status" value="1"/>
</dbReference>
<evidence type="ECO:0000256" key="1">
    <source>
        <dbReference type="ARBA" id="ARBA00022723"/>
    </source>
</evidence>
<evidence type="ECO:0000256" key="6">
    <source>
        <dbReference type="SAM" id="Phobius"/>
    </source>
</evidence>
<keyword evidence="4" id="KW-0560">Oxidoreductase</keyword>
<protein>
    <submittedName>
        <fullName evidence="7">Ent-kaurenoic acid oxidase 1</fullName>
    </submittedName>
</protein>
<sequence>MAAAAAIGDLNVTDAGGPLLTDYFGVLAGGSYAVTLVIGSAVIPLLALVLCRFNSWYYEPSLRPSQAPLPPGDMGWPIFGNMLQFLFAFKWGDPQSFIGNYIKRYKRIGVYKAYMFGQPTVLATTPEACKFVLMGDEVFASGWPKSTEALMGRKSFTSIPPHEHRRLRRLTSATVNGPAALSKFMPRLQALATATMAQWAAQCAATGRPLPLLIELRKLTFNIIAEMFMGYSPGPKCDTVERYYRHLNDGVRAMPIDLPGTAYHTALKSRRRLVELLQEAIDERREAMEKEAGLRKEDMLETLMLTQDEDGSRLTDEEVIDLLLMYLNAGHESSAHTIMWILILLRAHPQYLAKVKEEQLEIRKNKKPNEILNWEDYRKMTYLSQVVDETLRLINISPMVFRKSLEDVEFNGYTIPKGWHVQTWMRQVHLDPQVYPDPLKFDPDRWEREIPKAGAFIPFGAGAHMCPGNDFAKLEIALFIHYAALFYEFTPVSPNATVIYLPHPRPKDWYPVRVQKIGHFEYTS</sequence>
<dbReference type="EMBL" id="AB915788">
    <property type="protein sequence ID" value="BAQ20602.1"/>
    <property type="molecule type" value="mRNA"/>
</dbReference>
<dbReference type="SUPFAM" id="SSF48264">
    <property type="entry name" value="Cytochrome P450"/>
    <property type="match status" value="1"/>
</dbReference>
<dbReference type="GO" id="GO:0010268">
    <property type="term" value="P:brassinosteroid homeostasis"/>
    <property type="evidence" value="ECO:0007669"/>
    <property type="project" value="TreeGrafter"/>
</dbReference>
<evidence type="ECO:0000256" key="5">
    <source>
        <dbReference type="SAM" id="Coils"/>
    </source>
</evidence>
<evidence type="ECO:0000256" key="4">
    <source>
        <dbReference type="RuleBase" id="RU000461"/>
    </source>
</evidence>
<dbReference type="Gene3D" id="1.10.630.10">
    <property type="entry name" value="Cytochrome P450"/>
    <property type="match status" value="1"/>
</dbReference>
<dbReference type="GO" id="GO:0016132">
    <property type="term" value="P:brassinosteroid biosynthetic process"/>
    <property type="evidence" value="ECO:0007669"/>
    <property type="project" value="TreeGrafter"/>
</dbReference>
<name>A0A0B6VL99_LYGJA</name>
<keyword evidence="6" id="KW-0812">Transmembrane</keyword>
<dbReference type="GO" id="GO:0005506">
    <property type="term" value="F:iron ion binding"/>
    <property type="evidence" value="ECO:0007669"/>
    <property type="project" value="InterPro"/>
</dbReference>
<gene>
    <name evidence="7" type="primary">LjKAO</name>
</gene>
<keyword evidence="2 3" id="KW-0408">Iron</keyword>
<proteinExistence type="evidence at transcript level"/>
<dbReference type="GO" id="GO:0004497">
    <property type="term" value="F:monooxygenase activity"/>
    <property type="evidence" value="ECO:0007669"/>
    <property type="project" value="UniProtKB-KW"/>
</dbReference>
<feature type="binding site" description="axial binding residue" evidence="3">
    <location>
        <position position="466"/>
    </location>
    <ligand>
        <name>heme</name>
        <dbReference type="ChEBI" id="CHEBI:30413"/>
    </ligand>
    <ligandPart>
        <name>Fe</name>
        <dbReference type="ChEBI" id="CHEBI:18248"/>
    </ligandPart>
</feature>
<keyword evidence="6" id="KW-1133">Transmembrane helix</keyword>
<dbReference type="GO" id="GO:0016125">
    <property type="term" value="P:sterol metabolic process"/>
    <property type="evidence" value="ECO:0007669"/>
    <property type="project" value="TreeGrafter"/>
</dbReference>
<dbReference type="PANTHER" id="PTHR24286:SF356">
    <property type="entry name" value="ENT-KAURENOIC ACID OXIDASE 2"/>
    <property type="match status" value="1"/>
</dbReference>